<keyword evidence="8" id="KW-1185">Reference proteome</keyword>
<keyword evidence="3" id="KW-0862">Zinc</keyword>
<dbReference type="Gene3D" id="6.10.140.2220">
    <property type="match status" value="1"/>
</dbReference>
<dbReference type="GO" id="GO:0008270">
    <property type="term" value="F:zinc ion binding"/>
    <property type="evidence" value="ECO:0007669"/>
    <property type="project" value="UniProtKB-KW"/>
</dbReference>
<evidence type="ECO:0000259" key="6">
    <source>
        <dbReference type="PROSITE" id="PS50865"/>
    </source>
</evidence>
<dbReference type="PROSITE" id="PS01360">
    <property type="entry name" value="ZF_MYND_1"/>
    <property type="match status" value="1"/>
</dbReference>
<dbReference type="AlphaFoldDB" id="A0A0H2RPA5"/>
<feature type="region of interest" description="Disordered" evidence="5">
    <location>
        <begin position="19"/>
        <end position="113"/>
    </location>
</feature>
<dbReference type="Pfam" id="PF01753">
    <property type="entry name" value="zf-MYND"/>
    <property type="match status" value="1"/>
</dbReference>
<protein>
    <recommendedName>
        <fullName evidence="6">MYND-type domain-containing protein</fullName>
    </recommendedName>
</protein>
<dbReference type="OrthoDB" id="2957110at2759"/>
<gene>
    <name evidence="7" type="ORF">SCHPADRAFT_940137</name>
</gene>
<accession>A0A0H2RPA5</accession>
<feature type="region of interest" description="Disordered" evidence="5">
    <location>
        <begin position="456"/>
        <end position="487"/>
    </location>
</feature>
<dbReference type="InterPro" id="IPR002893">
    <property type="entry name" value="Znf_MYND"/>
</dbReference>
<evidence type="ECO:0000256" key="5">
    <source>
        <dbReference type="SAM" id="MobiDB-lite"/>
    </source>
</evidence>
<feature type="compositionally biased region" description="Polar residues" evidence="5">
    <location>
        <begin position="476"/>
        <end position="487"/>
    </location>
</feature>
<proteinExistence type="predicted"/>
<dbReference type="EMBL" id="KQ085955">
    <property type="protein sequence ID" value="KLO13699.1"/>
    <property type="molecule type" value="Genomic_DNA"/>
</dbReference>
<organism evidence="7 8">
    <name type="scientific">Schizopora paradoxa</name>
    <dbReference type="NCBI Taxonomy" id="27342"/>
    <lineage>
        <taxon>Eukaryota</taxon>
        <taxon>Fungi</taxon>
        <taxon>Dikarya</taxon>
        <taxon>Basidiomycota</taxon>
        <taxon>Agaricomycotina</taxon>
        <taxon>Agaricomycetes</taxon>
        <taxon>Hymenochaetales</taxon>
        <taxon>Schizoporaceae</taxon>
        <taxon>Schizopora</taxon>
    </lineage>
</organism>
<reference evidence="7 8" key="1">
    <citation type="submission" date="2015-04" db="EMBL/GenBank/DDBJ databases">
        <title>Complete genome sequence of Schizopora paradoxa KUC8140, a cosmopolitan wood degrader in East Asia.</title>
        <authorList>
            <consortium name="DOE Joint Genome Institute"/>
            <person name="Min B."/>
            <person name="Park H."/>
            <person name="Jang Y."/>
            <person name="Kim J.-J."/>
            <person name="Kim K.H."/>
            <person name="Pangilinan J."/>
            <person name="Lipzen A."/>
            <person name="Riley R."/>
            <person name="Grigoriev I.V."/>
            <person name="Spatafora J.W."/>
            <person name="Choi I.-G."/>
        </authorList>
    </citation>
    <scope>NUCLEOTIDE SEQUENCE [LARGE SCALE GENOMIC DNA]</scope>
    <source>
        <strain evidence="7 8">KUC8140</strain>
    </source>
</reference>
<evidence type="ECO:0000256" key="1">
    <source>
        <dbReference type="ARBA" id="ARBA00022723"/>
    </source>
</evidence>
<keyword evidence="1" id="KW-0479">Metal-binding</keyword>
<feature type="compositionally biased region" description="Low complexity" evidence="5">
    <location>
        <begin position="101"/>
        <end position="113"/>
    </location>
</feature>
<dbReference type="SUPFAM" id="SSF144232">
    <property type="entry name" value="HIT/MYND zinc finger-like"/>
    <property type="match status" value="1"/>
</dbReference>
<evidence type="ECO:0000256" key="2">
    <source>
        <dbReference type="ARBA" id="ARBA00022771"/>
    </source>
</evidence>
<feature type="compositionally biased region" description="Low complexity" evidence="5">
    <location>
        <begin position="37"/>
        <end position="56"/>
    </location>
</feature>
<dbReference type="Proteomes" id="UP000053477">
    <property type="component" value="Unassembled WGS sequence"/>
</dbReference>
<sequence>MTNGLGRWPEHLNAGNNVHFSNSNLNHGPGFGEHGQVLPNLNTNVVNSSTSTPSTIDIDDRLDTPSEDESNGDDGLGSPVSLTYSFTGEEEYQTPPGPGPGQQQQHPQWQPQEEQMPFVPRRGANLEMPNNLSRHPHLGQVQHVPNLVTLTCAVCSSPTVQMCEGCSSIGYCSREHQLRDWFNHGKNCHAEARSSVDAMASHASSNVSSVQSENTTMDRYTLGKVFEVDAILIPVDNPLPRLVKAKFAVEVDEAQMKLRHHERSFDELLGEAAPWMDDGQWDEDARMPISMQTMPQPRMLGIGASEVVPTFSLHCRPNGVPNRCYETLANITNNANANPSFPPPMGSIMNQAAMMMQMRGPVPSNGHDANMQAQRHLRGNGSILVLKHPTGTLNPQRDGAPVLDATLADLKLVTPYLRQRLQQKKSPLLLSQAPSMPGMSGMGMGMAAPMRPPQPGLQQQVPAPGMGYASAFPTYQAPQQQFNNTSN</sequence>
<keyword evidence="2 4" id="KW-0863">Zinc-finger</keyword>
<dbReference type="InParanoid" id="A0A0H2RPA5"/>
<evidence type="ECO:0000313" key="7">
    <source>
        <dbReference type="EMBL" id="KLO13699.1"/>
    </source>
</evidence>
<feature type="domain" description="MYND-type" evidence="6">
    <location>
        <begin position="152"/>
        <end position="188"/>
    </location>
</feature>
<evidence type="ECO:0000256" key="3">
    <source>
        <dbReference type="ARBA" id="ARBA00022833"/>
    </source>
</evidence>
<evidence type="ECO:0000313" key="8">
    <source>
        <dbReference type="Proteomes" id="UP000053477"/>
    </source>
</evidence>
<dbReference type="PROSITE" id="PS50865">
    <property type="entry name" value="ZF_MYND_2"/>
    <property type="match status" value="1"/>
</dbReference>
<evidence type="ECO:0000256" key="4">
    <source>
        <dbReference type="PROSITE-ProRule" id="PRU00134"/>
    </source>
</evidence>
<name>A0A0H2RPA5_9AGAM</name>